<proteinExistence type="predicted"/>
<dbReference type="PATRIC" id="fig|1550024.3.peg.1543"/>
<evidence type="ECO:0008006" key="5">
    <source>
        <dbReference type="Google" id="ProtNLM"/>
    </source>
</evidence>
<comment type="caution">
    <text evidence="3">The sequence shown here is derived from an EMBL/GenBank/DDBJ whole genome shotgun (WGS) entry which is preliminary data.</text>
</comment>
<accession>A0A0D8J078</accession>
<dbReference type="SUPFAM" id="SSF55347">
    <property type="entry name" value="Glyceraldehyde-3-phosphate dehydrogenase-like, C-terminal domain"/>
    <property type="match status" value="1"/>
</dbReference>
<dbReference type="Proteomes" id="UP000032483">
    <property type="component" value="Unassembled WGS sequence"/>
</dbReference>
<evidence type="ECO:0000259" key="2">
    <source>
        <dbReference type="Pfam" id="PF22725"/>
    </source>
</evidence>
<dbReference type="InterPro" id="IPR051450">
    <property type="entry name" value="Gfo/Idh/MocA_Oxidoreductases"/>
</dbReference>
<sequence length="380" mass="41832">MKRIGFIGYGLRSETMMKSFRSLEADITVAAVADPRHAEIAPGLAGDPYFAYTRWYADADELLSGEALDGVFIGTRCSLHTPYACRVLDMGLPLFLEKPVCITRPQYEQLRRAAAGKEKQVVVSFPLRLSSITLEMKRIVDSGVLGRLTMVQAVNNVPYGSVYYHSWYRDPAETGGLFLQKATHDIDYIHFLTGERPVSVCAKTAKLHFKGNRPAGLHCPDCPDYRTCPESSYVVKNILKEDVQGDSCCFASDTGNEDGASVIFTTESGMLISYNQNFVVKKSAGRRGARLIGTEGSAEFDFYTAEIRVDRYLSPQTVTHKFNFPAGMHFGGDEMLALDFLRVLDGGEARSDLSAGLVSAASCLAARQADAEGRFLSIEY</sequence>
<dbReference type="SUPFAM" id="SSF51735">
    <property type="entry name" value="NAD(P)-binding Rossmann-fold domains"/>
    <property type="match status" value="1"/>
</dbReference>
<feature type="domain" description="Gfo/Idh/MocA-like oxidoreductase N-terminal" evidence="1">
    <location>
        <begin position="3"/>
        <end position="124"/>
    </location>
</feature>
<dbReference type="PANTHER" id="PTHR43377">
    <property type="entry name" value="BILIVERDIN REDUCTASE A"/>
    <property type="match status" value="1"/>
</dbReference>
<evidence type="ECO:0000259" key="1">
    <source>
        <dbReference type="Pfam" id="PF01408"/>
    </source>
</evidence>
<protein>
    <recommendedName>
        <fullName evidence="5">Gfo/Idh/MocA family oxidoreductase</fullName>
    </recommendedName>
</protein>
<dbReference type="InterPro" id="IPR036291">
    <property type="entry name" value="NAD(P)-bd_dom_sf"/>
</dbReference>
<dbReference type="Gene3D" id="3.40.50.720">
    <property type="entry name" value="NAD(P)-binding Rossmann-like Domain"/>
    <property type="match status" value="1"/>
</dbReference>
<dbReference type="PANTHER" id="PTHR43377:SF2">
    <property type="entry name" value="BINDING ROSSMANN FOLD OXIDOREDUCTASE, PUTATIVE (AFU_ORTHOLOGUE AFUA_4G00560)-RELATED"/>
    <property type="match status" value="1"/>
</dbReference>
<dbReference type="InterPro" id="IPR000683">
    <property type="entry name" value="Gfo/Idh/MocA-like_OxRdtase_N"/>
</dbReference>
<dbReference type="Pfam" id="PF01408">
    <property type="entry name" value="GFO_IDH_MocA"/>
    <property type="match status" value="1"/>
</dbReference>
<keyword evidence="4" id="KW-1185">Reference proteome</keyword>
<dbReference type="InterPro" id="IPR055170">
    <property type="entry name" value="GFO_IDH_MocA-like_dom"/>
</dbReference>
<dbReference type="Gene3D" id="3.30.360.10">
    <property type="entry name" value="Dihydrodipicolinate Reductase, domain 2"/>
    <property type="match status" value="1"/>
</dbReference>
<gene>
    <name evidence="3" type="ORF">TQ39_06860</name>
</gene>
<evidence type="ECO:0000313" key="4">
    <source>
        <dbReference type="Proteomes" id="UP000032483"/>
    </source>
</evidence>
<dbReference type="EMBL" id="JXXK01000007">
    <property type="protein sequence ID" value="KJF40355.1"/>
    <property type="molecule type" value="Genomic_DNA"/>
</dbReference>
<organism evidence="3 4">
    <name type="scientific">Ruthenibacterium lactatiformans</name>
    <dbReference type="NCBI Taxonomy" id="1550024"/>
    <lineage>
        <taxon>Bacteria</taxon>
        <taxon>Bacillati</taxon>
        <taxon>Bacillota</taxon>
        <taxon>Clostridia</taxon>
        <taxon>Eubacteriales</taxon>
        <taxon>Oscillospiraceae</taxon>
        <taxon>Ruthenibacterium</taxon>
    </lineage>
</organism>
<reference evidence="3" key="1">
    <citation type="submission" date="2015-02" db="EMBL/GenBank/DDBJ databases">
        <title>A novel member of the family Ruminococcaceae isolated from human feces.</title>
        <authorList>
            <person name="Shkoporov A.N."/>
            <person name="Chaplin A.V."/>
            <person name="Motuzova O.V."/>
            <person name="Kafarskaia L.I."/>
            <person name="Khokhlova E.V."/>
            <person name="Efimov B.A."/>
        </authorList>
    </citation>
    <scope>NUCLEOTIDE SEQUENCE [LARGE SCALE GENOMIC DNA]</scope>
    <source>
        <strain evidence="3">585-1</strain>
    </source>
</reference>
<dbReference type="Pfam" id="PF22725">
    <property type="entry name" value="GFO_IDH_MocA_C3"/>
    <property type="match status" value="1"/>
</dbReference>
<dbReference type="GeneID" id="42856331"/>
<evidence type="ECO:0000313" key="3">
    <source>
        <dbReference type="EMBL" id="KJF40355.1"/>
    </source>
</evidence>
<feature type="domain" description="GFO/IDH/MocA-like oxidoreductase" evidence="2">
    <location>
        <begin position="134"/>
        <end position="299"/>
    </location>
</feature>
<dbReference type="AlphaFoldDB" id="A0A0D8J078"/>
<dbReference type="GO" id="GO:0000166">
    <property type="term" value="F:nucleotide binding"/>
    <property type="evidence" value="ECO:0007669"/>
    <property type="project" value="InterPro"/>
</dbReference>
<dbReference type="RefSeq" id="WP_050004994.1">
    <property type="nucleotide sequence ID" value="NZ_DAWBJP010000001.1"/>
</dbReference>
<name>A0A0D8J078_9FIRM</name>